<reference evidence="2 3" key="1">
    <citation type="submission" date="2024-07" db="EMBL/GenBank/DDBJ databases">
        <title>Draft Genome Sequence of Ferrimicrobium acidiphilum Strain YE2023, Isolated from a Pulp of Bioleach Reactor.</title>
        <authorList>
            <person name="Elkina Y.A."/>
            <person name="Bulaeva A.G."/>
            <person name="Beletsky A.V."/>
            <person name="Mardanov A.V."/>
        </authorList>
    </citation>
    <scope>NUCLEOTIDE SEQUENCE [LARGE SCALE GENOMIC DNA]</scope>
    <source>
        <strain evidence="2 3">YE2023</strain>
    </source>
</reference>
<dbReference type="EMBL" id="JBFSHR010000061">
    <property type="protein sequence ID" value="MEX6430554.1"/>
    <property type="molecule type" value="Genomic_DNA"/>
</dbReference>
<name>A0ABV3Y5X4_9ACTN</name>
<gene>
    <name evidence="2" type="ORF">AB6A68_12030</name>
</gene>
<feature type="domain" description="Transketolase C-terminal" evidence="1">
    <location>
        <begin position="381"/>
        <end position="471"/>
    </location>
</feature>
<protein>
    <submittedName>
        <fullName evidence="2">Transketolase C-terminal domain-containing protein</fullName>
    </submittedName>
</protein>
<evidence type="ECO:0000313" key="3">
    <source>
        <dbReference type="Proteomes" id="UP001560267"/>
    </source>
</evidence>
<dbReference type="Pfam" id="PF02780">
    <property type="entry name" value="Transketolase_C"/>
    <property type="match status" value="1"/>
</dbReference>
<dbReference type="InterPro" id="IPR033248">
    <property type="entry name" value="Transketolase_C"/>
</dbReference>
<proteinExistence type="predicted"/>
<dbReference type="Gene3D" id="3.40.50.920">
    <property type="match status" value="1"/>
</dbReference>
<accession>A0ABV3Y5X4</accession>
<dbReference type="InterPro" id="IPR009014">
    <property type="entry name" value="Transketo_C/PFOR_II"/>
</dbReference>
<dbReference type="Proteomes" id="UP001560267">
    <property type="component" value="Unassembled WGS sequence"/>
</dbReference>
<evidence type="ECO:0000313" key="2">
    <source>
        <dbReference type="EMBL" id="MEX6430554.1"/>
    </source>
</evidence>
<dbReference type="SUPFAM" id="SSF52922">
    <property type="entry name" value="TK C-terminal domain-like"/>
    <property type="match status" value="1"/>
</dbReference>
<keyword evidence="3" id="KW-1185">Reference proteome</keyword>
<organism evidence="2 3">
    <name type="scientific">Ferrimicrobium acidiphilum</name>
    <dbReference type="NCBI Taxonomy" id="121039"/>
    <lineage>
        <taxon>Bacteria</taxon>
        <taxon>Bacillati</taxon>
        <taxon>Actinomycetota</taxon>
        <taxon>Acidimicrobiia</taxon>
        <taxon>Acidimicrobiales</taxon>
        <taxon>Acidimicrobiaceae</taxon>
        <taxon>Ferrimicrobium</taxon>
    </lineage>
</organism>
<sequence length="490" mass="53580">MAFRSRPQTRFQSELLAPEREELVRRCCWLRYVQTLGIYQRSPIALLGLAQGLRGSLGVGVASHRDTLVIGGSNPLAHLYRLSPTTLTDTVAMGLLATGQADAILGEFAFQGSLLTQVELLREAVRLRLNLVAIAQPDDVRGVEAATSLGWQVEHLAGGDLFEGWRLGRALRLRFQSATVPVAVVLDDAEDNFDVEDLGSIASSVLNRFEREVVEAASRFSDDTRPELARTAARRRLVSAIAEADVDSLGGLIRLVRSRLGPASVLVGAEVLERLTDDDVDAVVRLGEPAVLAESLSRWGGFPLVVEARTPAPSRSLYLSMTVGRDLRPGSTGIVVESLEELSFFTDRLAGELVQSTQDYLVISEHFPRDGFGRLEYAAGRWLRPQSDLSLITWGKSTPIALQACSFLDDVARRVGVLQLHQPGLVDEKLLAQAVRAERVCILYDGTPDVGYQLVAYLQEYFYSQLRAPILLRSARSGPGPVAVMLRGLL</sequence>
<dbReference type="RefSeq" id="WP_369084853.1">
    <property type="nucleotide sequence ID" value="NZ_JBFSHR010000061.1"/>
</dbReference>
<comment type="caution">
    <text evidence="2">The sequence shown here is derived from an EMBL/GenBank/DDBJ whole genome shotgun (WGS) entry which is preliminary data.</text>
</comment>
<evidence type="ECO:0000259" key="1">
    <source>
        <dbReference type="Pfam" id="PF02780"/>
    </source>
</evidence>